<organism evidence="2 3">
    <name type="scientific">Streptomyces nanshensis</name>
    <dbReference type="NCBI Taxonomy" id="518642"/>
    <lineage>
        <taxon>Bacteria</taxon>
        <taxon>Bacillati</taxon>
        <taxon>Actinomycetota</taxon>
        <taxon>Actinomycetes</taxon>
        <taxon>Kitasatosporales</taxon>
        <taxon>Streptomycetaceae</taxon>
        <taxon>Streptomyces</taxon>
    </lineage>
</organism>
<gene>
    <name evidence="2" type="ORF">AN221_13770</name>
</gene>
<evidence type="ECO:0000313" key="2">
    <source>
        <dbReference type="EMBL" id="OEV20132.1"/>
    </source>
</evidence>
<feature type="region of interest" description="Disordered" evidence="1">
    <location>
        <begin position="117"/>
        <end position="142"/>
    </location>
</feature>
<accession>A0A1E7LV80</accession>
<comment type="caution">
    <text evidence="2">The sequence shown here is derived from an EMBL/GenBank/DDBJ whole genome shotgun (WGS) entry which is preliminary data.</text>
</comment>
<evidence type="ECO:0000313" key="3">
    <source>
        <dbReference type="Proteomes" id="UP000175971"/>
    </source>
</evidence>
<dbReference type="RefSeq" id="WP_070201244.1">
    <property type="nucleotide sequence ID" value="NZ_LJGZ01000029.1"/>
</dbReference>
<reference evidence="2 3" key="1">
    <citation type="journal article" date="2016" name="Front. Microbiol.">
        <title>Comparative Genomics Analysis of Streptomyces Species Reveals Their Adaptation to the Marine Environment and Their Diversity at the Genomic Level.</title>
        <authorList>
            <person name="Tian X."/>
            <person name="Zhang Z."/>
            <person name="Yang T."/>
            <person name="Chen M."/>
            <person name="Li J."/>
            <person name="Chen F."/>
            <person name="Yang J."/>
            <person name="Li W."/>
            <person name="Zhang B."/>
            <person name="Zhang Z."/>
            <person name="Wu J."/>
            <person name="Zhang C."/>
            <person name="Long L."/>
            <person name="Xiao J."/>
        </authorList>
    </citation>
    <scope>NUCLEOTIDE SEQUENCE [LARGE SCALE GENOMIC DNA]</scope>
    <source>
        <strain evidence="2 3">SCSIO M10372</strain>
    </source>
</reference>
<sequence length="142" mass="14821">MAVPAQDVPLVVEIASPSTEASVHLLSAEPSVPGAYRLQGGVIQTLTRQLPDRSCHQTDRYRPVPVQLGSRVQEEGFAMELGTIGIQSLAFTHGDRVEARDAAAEVEELGYGAVLLGGSPGGNPRGDLVTAARPTPPGPGRC</sequence>
<name>A0A1E7LV80_9ACTN</name>
<dbReference type="Proteomes" id="UP000175971">
    <property type="component" value="Unassembled WGS sequence"/>
</dbReference>
<protein>
    <submittedName>
        <fullName evidence="2">Uncharacterized protein</fullName>
    </submittedName>
</protein>
<dbReference type="AlphaFoldDB" id="A0A1E7LV80"/>
<dbReference type="EMBL" id="LJGZ01000029">
    <property type="protein sequence ID" value="OEV20132.1"/>
    <property type="molecule type" value="Genomic_DNA"/>
</dbReference>
<proteinExistence type="predicted"/>
<keyword evidence="3" id="KW-1185">Reference proteome</keyword>
<evidence type="ECO:0000256" key="1">
    <source>
        <dbReference type="SAM" id="MobiDB-lite"/>
    </source>
</evidence>